<evidence type="ECO:0000313" key="2">
    <source>
        <dbReference type="Proteomes" id="UP000693946"/>
    </source>
</evidence>
<comment type="caution">
    <text evidence="1">The sequence shown here is derived from an EMBL/GenBank/DDBJ whole genome shotgun (WGS) entry which is preliminary data.</text>
</comment>
<keyword evidence="2" id="KW-1185">Reference proteome</keyword>
<accession>A0AAV6SQ81</accession>
<protein>
    <submittedName>
        <fullName evidence="1">Uncharacterized protein</fullName>
    </submittedName>
</protein>
<evidence type="ECO:0000313" key="1">
    <source>
        <dbReference type="EMBL" id="KAG7519053.1"/>
    </source>
</evidence>
<dbReference type="Proteomes" id="UP000693946">
    <property type="component" value="Linkage Group LG11"/>
</dbReference>
<dbReference type="EMBL" id="JAGKHQ010000003">
    <property type="protein sequence ID" value="KAG7519053.1"/>
    <property type="molecule type" value="Genomic_DNA"/>
</dbReference>
<gene>
    <name evidence="1" type="ORF">JOB18_000536</name>
</gene>
<name>A0AAV6SQ81_SOLSE</name>
<proteinExistence type="predicted"/>
<organism evidence="1 2">
    <name type="scientific">Solea senegalensis</name>
    <name type="common">Senegalese sole</name>
    <dbReference type="NCBI Taxonomy" id="28829"/>
    <lineage>
        <taxon>Eukaryota</taxon>
        <taxon>Metazoa</taxon>
        <taxon>Chordata</taxon>
        <taxon>Craniata</taxon>
        <taxon>Vertebrata</taxon>
        <taxon>Euteleostomi</taxon>
        <taxon>Actinopterygii</taxon>
        <taxon>Neopterygii</taxon>
        <taxon>Teleostei</taxon>
        <taxon>Neoteleostei</taxon>
        <taxon>Acanthomorphata</taxon>
        <taxon>Carangaria</taxon>
        <taxon>Pleuronectiformes</taxon>
        <taxon>Pleuronectoidei</taxon>
        <taxon>Soleidae</taxon>
        <taxon>Solea</taxon>
    </lineage>
</organism>
<dbReference type="AlphaFoldDB" id="A0AAV6SQ81"/>
<sequence>MAADGSLPFADMSDVLDDGYVGSSKAANWKQISQKSLKPGGINAQWPSDKGPVIASSVSISQRGLRRRYQVASSAPVGLGDGGGL</sequence>
<reference evidence="1 2" key="1">
    <citation type="journal article" date="2021" name="Sci. Rep.">
        <title>Chromosome anchoring in Senegalese sole (Solea senegalensis) reveals sex-associated markers and genome rearrangements in flatfish.</title>
        <authorList>
            <person name="Guerrero-Cozar I."/>
            <person name="Gomez-Garrido J."/>
            <person name="Berbel C."/>
            <person name="Martinez-Blanch J.F."/>
            <person name="Alioto T."/>
            <person name="Claros M.G."/>
            <person name="Gagnaire P.A."/>
            <person name="Manchado M."/>
        </authorList>
    </citation>
    <scope>NUCLEOTIDE SEQUENCE [LARGE SCALE GENOMIC DNA]</scope>
    <source>
        <strain evidence="1">Sse05_10M</strain>
    </source>
</reference>